<protein>
    <submittedName>
        <fullName evidence="2">Uncharacterized protein</fullName>
    </submittedName>
</protein>
<feature type="chain" id="PRO_5046734873" evidence="1">
    <location>
        <begin position="18"/>
        <end position="397"/>
    </location>
</feature>
<feature type="signal peptide" evidence="1">
    <location>
        <begin position="1"/>
        <end position="17"/>
    </location>
</feature>
<sequence length="397" mass="43185">MKAYSLVLLALVGIGFAVPAPSHDLNTLNAAQPIRLDSEEAATNIAARSMAADGQVPDNLFRVSVSFSEFCENGALKARGWLSSGRTGFELPFHTRPTADISLHPGRELVFGPYSYDQHAFKVEYDGCVWTSEGGFPCGWCETQAWSLGELNCQTGQPGNQRLTYRTCYFVDTHMTANTHQISARNEAVDPPTPSTPLEEVNFELVSATVTAAPELVDVLQAFNRSTPAGEVIDAQGSTVTLMPAIIETHVPNSGTVETSVILPFHLQIWEYCNLKGEKLAAGVYSNGNIKSALDLRPDNMIRVNHRIPGYATLDIGPFDYQQSRVRFGYADGAGDGGVKGCEWYDSETWKSCGECRAGLWSAGAIGCEDLRSMRTKDMDCSVLLGTKAPRFELSPP</sequence>
<organism evidence="2 3">
    <name type="scientific">Nothophoma quercina</name>
    <dbReference type="NCBI Taxonomy" id="749835"/>
    <lineage>
        <taxon>Eukaryota</taxon>
        <taxon>Fungi</taxon>
        <taxon>Dikarya</taxon>
        <taxon>Ascomycota</taxon>
        <taxon>Pezizomycotina</taxon>
        <taxon>Dothideomycetes</taxon>
        <taxon>Pleosporomycetidae</taxon>
        <taxon>Pleosporales</taxon>
        <taxon>Pleosporineae</taxon>
        <taxon>Didymellaceae</taxon>
        <taxon>Nothophoma</taxon>
    </lineage>
</organism>
<keyword evidence="1" id="KW-0732">Signal</keyword>
<name>A0ABR3R1X8_9PLEO</name>
<keyword evidence="3" id="KW-1185">Reference proteome</keyword>
<dbReference type="Proteomes" id="UP001521222">
    <property type="component" value="Unassembled WGS sequence"/>
</dbReference>
<gene>
    <name evidence="2" type="ORF">SLS59_006720</name>
</gene>
<proteinExistence type="predicted"/>
<evidence type="ECO:0000313" key="3">
    <source>
        <dbReference type="Proteomes" id="UP001521222"/>
    </source>
</evidence>
<reference evidence="2 3" key="1">
    <citation type="submission" date="2024-02" db="EMBL/GenBank/DDBJ databases">
        <title>De novo assembly and annotation of 12 fungi associated with fruit tree decline syndrome in Ontario, Canada.</title>
        <authorList>
            <person name="Sulman M."/>
            <person name="Ellouze W."/>
            <person name="Ilyukhin E."/>
        </authorList>
    </citation>
    <scope>NUCLEOTIDE SEQUENCE [LARGE SCALE GENOMIC DNA]</scope>
    <source>
        <strain evidence="2 3">M97-236</strain>
    </source>
</reference>
<comment type="caution">
    <text evidence="2">The sequence shown here is derived from an EMBL/GenBank/DDBJ whole genome shotgun (WGS) entry which is preliminary data.</text>
</comment>
<evidence type="ECO:0000256" key="1">
    <source>
        <dbReference type="SAM" id="SignalP"/>
    </source>
</evidence>
<dbReference type="EMBL" id="JAKIXB020000022">
    <property type="protein sequence ID" value="KAL1598436.1"/>
    <property type="molecule type" value="Genomic_DNA"/>
</dbReference>
<accession>A0ABR3R1X8</accession>
<evidence type="ECO:0000313" key="2">
    <source>
        <dbReference type="EMBL" id="KAL1598436.1"/>
    </source>
</evidence>